<evidence type="ECO:0000313" key="7">
    <source>
        <dbReference type="Proteomes" id="UP000604381"/>
    </source>
</evidence>
<dbReference type="InterPro" id="IPR015855">
    <property type="entry name" value="ABC_transpr_MalK-like"/>
</dbReference>
<feature type="domain" description="ABC transporter" evidence="5">
    <location>
        <begin position="4"/>
        <end position="234"/>
    </location>
</feature>
<gene>
    <name evidence="6" type="primary">ugpC</name>
    <name evidence="6" type="ORF">ISN26_02725</name>
</gene>
<keyword evidence="4 6" id="KW-0067">ATP-binding</keyword>
<organism evidence="6 7">
    <name type="scientific">Candidatus Amphirhobacter heronislandensis</name>
    <dbReference type="NCBI Taxonomy" id="1732024"/>
    <lineage>
        <taxon>Bacteria</taxon>
        <taxon>Pseudomonadati</taxon>
        <taxon>Pseudomonadota</taxon>
        <taxon>Gammaproteobacteria</taxon>
        <taxon>Candidatus Tethybacterales</taxon>
        <taxon>Candidatus Tethybacteraceae</taxon>
        <taxon>Candidatus Amphirhobacter</taxon>
    </lineage>
</organism>
<dbReference type="GO" id="GO:0015423">
    <property type="term" value="F:ABC-type maltose transporter activity"/>
    <property type="evidence" value="ECO:0007669"/>
    <property type="project" value="TreeGrafter"/>
</dbReference>
<reference evidence="6" key="1">
    <citation type="submission" date="2020-10" db="EMBL/GenBank/DDBJ databases">
        <title>An improved Amphimedon queenslandica hologenome assembly reveals how three proteobacterial symbionts can extend the metabolic phenotypic of their marine sponge host.</title>
        <authorList>
            <person name="Degnan B."/>
            <person name="Degnan S."/>
            <person name="Xiang X."/>
        </authorList>
    </citation>
    <scope>NUCLEOTIDE SEQUENCE</scope>
    <source>
        <strain evidence="6">AqS2</strain>
    </source>
</reference>
<sequence length="369" mass="39223">MATLALRGVSKSFGATRVLSEVGLEIADKEFVVFVGPSGCGKTTLLRIIAGLEDASSGRLEIDGKDVSDAHPLERGVAMVFQSYALYPHLDVFENIAFPLRVAKLPEAEVKEKVEKAADILQLRDRLDFKPRQLSGGQRQRVAIGRAIVRQPQVFLFDEPLSNLDAALRGEMRVELSKLHQRLDATMVYVTHDQVEAMTMADRIVVLSEGVVQQYGSPLQLYHHPANRFVAGFIGHPTMNFLPAAAAAGCGAEQAAVEAAGLGQLKLPVDAAGVPAGEKMELGVRPDDFELADGAGDGTLALRIDVLEKLGSVSLAYGTGAGAKLCAALPGDAGLKEGTEARLRLPPAACHLFRADGTACRRLQAPAAA</sequence>
<dbReference type="InterPro" id="IPR027417">
    <property type="entry name" value="P-loop_NTPase"/>
</dbReference>
<dbReference type="GO" id="GO:0016887">
    <property type="term" value="F:ATP hydrolysis activity"/>
    <property type="evidence" value="ECO:0007669"/>
    <property type="project" value="InterPro"/>
</dbReference>
<evidence type="ECO:0000313" key="6">
    <source>
        <dbReference type="EMBL" id="MBF2734993.1"/>
    </source>
</evidence>
<evidence type="ECO:0000256" key="2">
    <source>
        <dbReference type="ARBA" id="ARBA00022597"/>
    </source>
</evidence>
<keyword evidence="3" id="KW-0547">Nucleotide-binding</keyword>
<dbReference type="PANTHER" id="PTHR43875">
    <property type="entry name" value="MALTODEXTRIN IMPORT ATP-BINDING PROTEIN MSMX"/>
    <property type="match status" value="1"/>
</dbReference>
<keyword evidence="1" id="KW-0813">Transport</keyword>
<comment type="caution">
    <text evidence="6">The sequence shown here is derived from an EMBL/GenBank/DDBJ whole genome shotgun (WGS) entry which is preliminary data.</text>
</comment>
<proteinExistence type="predicted"/>
<dbReference type="GO" id="GO:1990060">
    <property type="term" value="C:maltose transport complex"/>
    <property type="evidence" value="ECO:0007669"/>
    <property type="project" value="TreeGrafter"/>
</dbReference>
<dbReference type="InterPro" id="IPR003439">
    <property type="entry name" value="ABC_transporter-like_ATP-bd"/>
</dbReference>
<dbReference type="Pfam" id="PF00005">
    <property type="entry name" value="ABC_tran"/>
    <property type="match status" value="1"/>
</dbReference>
<dbReference type="GO" id="GO:0005524">
    <property type="term" value="F:ATP binding"/>
    <property type="evidence" value="ECO:0007669"/>
    <property type="project" value="UniProtKB-KW"/>
</dbReference>
<dbReference type="CDD" id="cd03301">
    <property type="entry name" value="ABC_MalK_N"/>
    <property type="match status" value="1"/>
</dbReference>
<name>A0A930XXM8_9GAMM</name>
<dbReference type="InterPro" id="IPR013611">
    <property type="entry name" value="Transp-assoc_OB_typ2"/>
</dbReference>
<keyword evidence="7" id="KW-1185">Reference proteome</keyword>
<protein>
    <submittedName>
        <fullName evidence="6">Sn-glycerol-3-phosphate ABC transporter ATP-binding protein UgpC</fullName>
    </submittedName>
</protein>
<keyword evidence="2" id="KW-0762">Sugar transport</keyword>
<dbReference type="NCBIfam" id="NF008653">
    <property type="entry name" value="PRK11650.1"/>
    <property type="match status" value="1"/>
</dbReference>
<dbReference type="AlphaFoldDB" id="A0A930XXM8"/>
<dbReference type="SMART" id="SM00382">
    <property type="entry name" value="AAA"/>
    <property type="match status" value="1"/>
</dbReference>
<dbReference type="PROSITE" id="PS50893">
    <property type="entry name" value="ABC_TRANSPORTER_2"/>
    <property type="match status" value="1"/>
</dbReference>
<dbReference type="Proteomes" id="UP000604381">
    <property type="component" value="Unassembled WGS sequence"/>
</dbReference>
<accession>A0A930XXM8</accession>
<dbReference type="GO" id="GO:0055052">
    <property type="term" value="C:ATP-binding cassette (ABC) transporter complex, substrate-binding subunit-containing"/>
    <property type="evidence" value="ECO:0007669"/>
    <property type="project" value="TreeGrafter"/>
</dbReference>
<dbReference type="InterPro" id="IPR003593">
    <property type="entry name" value="AAA+_ATPase"/>
</dbReference>
<evidence type="ECO:0000256" key="1">
    <source>
        <dbReference type="ARBA" id="ARBA00022448"/>
    </source>
</evidence>
<dbReference type="SUPFAM" id="SSF50331">
    <property type="entry name" value="MOP-like"/>
    <property type="match status" value="1"/>
</dbReference>
<dbReference type="PANTHER" id="PTHR43875:SF3">
    <property type="entry name" value="MALTOSE_MALTODEXTRIN IMPORT ATP-BINDING PROTEIN MALK"/>
    <property type="match status" value="1"/>
</dbReference>
<dbReference type="Pfam" id="PF08402">
    <property type="entry name" value="TOBE_2"/>
    <property type="match status" value="1"/>
</dbReference>
<evidence type="ECO:0000259" key="5">
    <source>
        <dbReference type="PROSITE" id="PS50893"/>
    </source>
</evidence>
<dbReference type="Gene3D" id="2.40.50.100">
    <property type="match status" value="1"/>
</dbReference>
<dbReference type="EMBL" id="JADHEI010000028">
    <property type="protein sequence ID" value="MBF2734993.1"/>
    <property type="molecule type" value="Genomic_DNA"/>
</dbReference>
<evidence type="ECO:0000256" key="3">
    <source>
        <dbReference type="ARBA" id="ARBA00022741"/>
    </source>
</evidence>
<dbReference type="FunFam" id="3.40.50.300:FF:000042">
    <property type="entry name" value="Maltose/maltodextrin ABC transporter, ATP-binding protein"/>
    <property type="match status" value="1"/>
</dbReference>
<dbReference type="InterPro" id="IPR017871">
    <property type="entry name" value="ABC_transporter-like_CS"/>
</dbReference>
<dbReference type="PROSITE" id="PS00211">
    <property type="entry name" value="ABC_TRANSPORTER_1"/>
    <property type="match status" value="1"/>
</dbReference>
<dbReference type="InterPro" id="IPR047641">
    <property type="entry name" value="ABC_transpr_MalK/UgpC-like"/>
</dbReference>
<evidence type="ECO:0000256" key="4">
    <source>
        <dbReference type="ARBA" id="ARBA00022840"/>
    </source>
</evidence>
<dbReference type="Gene3D" id="3.40.50.300">
    <property type="entry name" value="P-loop containing nucleotide triphosphate hydrolases"/>
    <property type="match status" value="1"/>
</dbReference>
<dbReference type="InterPro" id="IPR008995">
    <property type="entry name" value="Mo/tungstate-bd_C_term_dom"/>
</dbReference>
<dbReference type="SUPFAM" id="SSF52540">
    <property type="entry name" value="P-loop containing nucleoside triphosphate hydrolases"/>
    <property type="match status" value="1"/>
</dbReference>
<dbReference type="InterPro" id="IPR012340">
    <property type="entry name" value="NA-bd_OB-fold"/>
</dbReference>
<dbReference type="Gene3D" id="2.40.50.140">
    <property type="entry name" value="Nucleic acid-binding proteins"/>
    <property type="match status" value="1"/>
</dbReference>